<dbReference type="Proteomes" id="UP001185092">
    <property type="component" value="Unassembled WGS sequence"/>
</dbReference>
<organism evidence="1 2">
    <name type="scientific">Aureibacter tunicatorum</name>
    <dbReference type="NCBI Taxonomy" id="866807"/>
    <lineage>
        <taxon>Bacteria</taxon>
        <taxon>Pseudomonadati</taxon>
        <taxon>Bacteroidota</taxon>
        <taxon>Cytophagia</taxon>
        <taxon>Cytophagales</taxon>
        <taxon>Persicobacteraceae</taxon>
        <taxon>Aureibacter</taxon>
    </lineage>
</organism>
<evidence type="ECO:0000313" key="2">
    <source>
        <dbReference type="Proteomes" id="UP001185092"/>
    </source>
</evidence>
<proteinExistence type="predicted"/>
<protein>
    <submittedName>
        <fullName evidence="1">Uncharacterized protein</fullName>
    </submittedName>
</protein>
<keyword evidence="2" id="KW-1185">Reference proteome</keyword>
<evidence type="ECO:0000313" key="1">
    <source>
        <dbReference type="EMBL" id="MDR6240645.1"/>
    </source>
</evidence>
<comment type="caution">
    <text evidence="1">The sequence shown here is derived from an EMBL/GenBank/DDBJ whole genome shotgun (WGS) entry which is preliminary data.</text>
</comment>
<accession>A0AAE3XRK9</accession>
<dbReference type="RefSeq" id="WP_309940749.1">
    <property type="nucleotide sequence ID" value="NZ_AP025306.1"/>
</dbReference>
<dbReference type="EMBL" id="JAVDQD010000005">
    <property type="protein sequence ID" value="MDR6240645.1"/>
    <property type="molecule type" value="Genomic_DNA"/>
</dbReference>
<sequence length="152" mass="18071">MAYQKRKIAFYEILYIDGWSVKVYMISKEDEFKHMRLYEQVKLKIKEWLGFENGFNSKHHHMAFLILHAGDEGVFSIINWWVGENMLNSHVFLTKKPELCDFHKISGDGLTFCVWELAIVNHERQAWLDCFLLQSSEPQYSTYLKDTLNCII</sequence>
<reference evidence="1" key="1">
    <citation type="submission" date="2023-07" db="EMBL/GenBank/DDBJ databases">
        <title>Genomic Encyclopedia of Type Strains, Phase IV (KMG-IV): sequencing the most valuable type-strain genomes for metagenomic binning, comparative biology and taxonomic classification.</title>
        <authorList>
            <person name="Goeker M."/>
        </authorList>
    </citation>
    <scope>NUCLEOTIDE SEQUENCE</scope>
    <source>
        <strain evidence="1">DSM 26174</strain>
    </source>
</reference>
<gene>
    <name evidence="1" type="ORF">HNQ88_003721</name>
</gene>
<dbReference type="AlphaFoldDB" id="A0AAE3XRK9"/>
<name>A0AAE3XRK9_9BACT</name>